<evidence type="ECO:0000256" key="1">
    <source>
        <dbReference type="ARBA" id="ARBA00004676"/>
    </source>
</evidence>
<sequence length="501" mass="56630">MPSFTAPLAIGIIDKHWIQVIKAHLLWHGEQKTIDLETLNTSLKILDSLVTGAPQPSWDTFRTHCARALPAKTNDLLAQIPQKPFMRIVCALLIKDNNGVTLRQYYKYRDTFRDLALKHQNVVQKLDNGKLTTVGYQFAKFYSNIKKVLDDLVISRRYVETVADASDLDNVNEGFSVEQLSFMAQQLELFDVPSFSSSNQNWFAENAKELASLSKGVIRYLRSMIAKQQAKADNALMTEAEGSADATISYNIAQFSIDLDTYTGLFTQMHNAFAGVRKVIQSLEIFPDAIQVGISDSDKKRIGIFIVPLMKRIFDGERKREVFDEIFFEGAEVDSMIYRLSQELNNEYRDSTKPVCCVGFTEGAIIFLGKILPLLNFPLYLLTDKLSFYGASTSVDSSKSIDIKFDNSKYDGNRVIIFDDIIDQGITVQKFLEQARAKTKAVDFKICMLFAKPNPKNVYGKIDFLGSMLPNVWVVGYGFDTLYKHRNADAVGSIKESFKKE</sequence>
<comment type="pathway">
    <text evidence="1">Purine metabolism; GMP biosynthesis via salvage pathway; GMP from guanine: step 1/1.</text>
</comment>
<evidence type="ECO:0000256" key="2">
    <source>
        <dbReference type="ARBA" id="ARBA00022099"/>
    </source>
</evidence>
<dbReference type="CDD" id="cd06223">
    <property type="entry name" value="PRTases_typeI"/>
    <property type="match status" value="1"/>
</dbReference>
<dbReference type="GO" id="GO:0046100">
    <property type="term" value="P:hypoxanthine metabolic process"/>
    <property type="evidence" value="ECO:0007669"/>
    <property type="project" value="TreeGrafter"/>
</dbReference>
<feature type="domain" description="Phosphoribosyltransferase" evidence="5">
    <location>
        <begin position="337"/>
        <end position="478"/>
    </location>
</feature>
<name>A0A328PW55_9MOLU</name>
<dbReference type="PANTHER" id="PTHR43340:SF1">
    <property type="entry name" value="HYPOXANTHINE PHOSPHORIBOSYLTRANSFERASE"/>
    <property type="match status" value="1"/>
</dbReference>
<dbReference type="Pfam" id="PF00156">
    <property type="entry name" value="Pribosyltran"/>
    <property type="match status" value="1"/>
</dbReference>
<dbReference type="InterPro" id="IPR000836">
    <property type="entry name" value="PRTase_dom"/>
</dbReference>
<evidence type="ECO:0000313" key="7">
    <source>
        <dbReference type="Proteomes" id="UP000249762"/>
    </source>
</evidence>
<evidence type="ECO:0000256" key="4">
    <source>
        <dbReference type="ARBA" id="ARBA00049402"/>
    </source>
</evidence>
<reference evidence="7" key="1">
    <citation type="submission" date="2018-06" db="EMBL/GenBank/DDBJ databases">
        <authorList>
            <person name="Martinez Ocampo F."/>
            <person name="Quiroz Castaneda R.E."/>
            <person name="Rojas Lopez X."/>
        </authorList>
    </citation>
    <scope>NUCLEOTIDE SEQUENCE [LARGE SCALE GENOMIC DNA]</scope>
    <source>
        <strain evidence="7">INIFAP02</strain>
    </source>
</reference>
<organism evidence="6 7">
    <name type="scientific">Mycoplasma wenyonii</name>
    <dbReference type="NCBI Taxonomy" id="65123"/>
    <lineage>
        <taxon>Bacteria</taxon>
        <taxon>Bacillati</taxon>
        <taxon>Mycoplasmatota</taxon>
        <taxon>Mollicutes</taxon>
        <taxon>Mycoplasmataceae</taxon>
        <taxon>Mycoplasma</taxon>
    </lineage>
</organism>
<protein>
    <recommendedName>
        <fullName evidence="2">Hypoxanthine-guanine phosphoribosyltransferase</fullName>
    </recommendedName>
</protein>
<comment type="caution">
    <text evidence="6">The sequence shown here is derived from an EMBL/GenBank/DDBJ whole genome shotgun (WGS) entry which is preliminary data.</text>
</comment>
<keyword evidence="7" id="KW-1185">Reference proteome</keyword>
<dbReference type="GO" id="GO:0032263">
    <property type="term" value="P:GMP salvage"/>
    <property type="evidence" value="ECO:0007669"/>
    <property type="project" value="TreeGrafter"/>
</dbReference>
<dbReference type="AlphaFoldDB" id="A0A328PW55"/>
<proteinExistence type="predicted"/>
<evidence type="ECO:0000313" key="6">
    <source>
        <dbReference type="EMBL" id="RAO95369.1"/>
    </source>
</evidence>
<dbReference type="Proteomes" id="UP000249762">
    <property type="component" value="Unassembled WGS sequence"/>
</dbReference>
<dbReference type="GO" id="GO:0005829">
    <property type="term" value="C:cytosol"/>
    <property type="evidence" value="ECO:0007669"/>
    <property type="project" value="TreeGrafter"/>
</dbReference>
<dbReference type="Gene3D" id="3.40.50.2020">
    <property type="match status" value="1"/>
</dbReference>
<dbReference type="InterPro" id="IPR050408">
    <property type="entry name" value="HGPRT"/>
</dbReference>
<dbReference type="GO" id="GO:0032264">
    <property type="term" value="P:IMP salvage"/>
    <property type="evidence" value="ECO:0007669"/>
    <property type="project" value="TreeGrafter"/>
</dbReference>
<dbReference type="RefSeq" id="WP_112665040.1">
    <property type="nucleotide sequence ID" value="NZ_QKVO01000001.1"/>
</dbReference>
<dbReference type="GO" id="GO:0004422">
    <property type="term" value="F:hypoxanthine phosphoribosyltransferase activity"/>
    <property type="evidence" value="ECO:0007669"/>
    <property type="project" value="TreeGrafter"/>
</dbReference>
<evidence type="ECO:0000259" key="5">
    <source>
        <dbReference type="Pfam" id="PF00156"/>
    </source>
</evidence>
<dbReference type="InterPro" id="IPR029057">
    <property type="entry name" value="PRTase-like"/>
</dbReference>
<dbReference type="GO" id="GO:0000287">
    <property type="term" value="F:magnesium ion binding"/>
    <property type="evidence" value="ECO:0007669"/>
    <property type="project" value="TreeGrafter"/>
</dbReference>
<comment type="catalytic activity">
    <reaction evidence="3">
        <text>GMP + diphosphate = guanine + 5-phospho-alpha-D-ribose 1-diphosphate</text>
        <dbReference type="Rhea" id="RHEA:25424"/>
        <dbReference type="ChEBI" id="CHEBI:16235"/>
        <dbReference type="ChEBI" id="CHEBI:33019"/>
        <dbReference type="ChEBI" id="CHEBI:58017"/>
        <dbReference type="ChEBI" id="CHEBI:58115"/>
        <dbReference type="EC" id="2.4.2.8"/>
    </reaction>
    <physiologicalReaction direction="right-to-left" evidence="3">
        <dbReference type="Rhea" id="RHEA:25426"/>
    </physiologicalReaction>
</comment>
<comment type="catalytic activity">
    <reaction evidence="4">
        <text>IMP + diphosphate = hypoxanthine + 5-phospho-alpha-D-ribose 1-diphosphate</text>
        <dbReference type="Rhea" id="RHEA:17973"/>
        <dbReference type="ChEBI" id="CHEBI:17368"/>
        <dbReference type="ChEBI" id="CHEBI:33019"/>
        <dbReference type="ChEBI" id="CHEBI:58017"/>
        <dbReference type="ChEBI" id="CHEBI:58053"/>
        <dbReference type="EC" id="2.4.2.8"/>
    </reaction>
    <physiologicalReaction direction="right-to-left" evidence="4">
        <dbReference type="Rhea" id="RHEA:17975"/>
    </physiologicalReaction>
</comment>
<dbReference type="PANTHER" id="PTHR43340">
    <property type="entry name" value="HYPOXANTHINE-GUANINE PHOSPHORIBOSYLTRANSFERASE"/>
    <property type="match status" value="1"/>
</dbReference>
<dbReference type="EMBL" id="QKVO01000001">
    <property type="protein sequence ID" value="RAO95369.1"/>
    <property type="molecule type" value="Genomic_DNA"/>
</dbReference>
<evidence type="ECO:0000256" key="3">
    <source>
        <dbReference type="ARBA" id="ARBA00048811"/>
    </source>
</evidence>
<dbReference type="SUPFAM" id="SSF53271">
    <property type="entry name" value="PRTase-like"/>
    <property type="match status" value="1"/>
</dbReference>
<accession>A0A328PW55</accession>
<dbReference type="GO" id="GO:0006178">
    <property type="term" value="P:guanine salvage"/>
    <property type="evidence" value="ECO:0007669"/>
    <property type="project" value="TreeGrafter"/>
</dbReference>
<dbReference type="OrthoDB" id="9802824at2"/>
<gene>
    <name evidence="6" type="ORF">DNK47_00775</name>
</gene>